<dbReference type="EnsemblPlants" id="Pp3c18_10070V3.8">
    <property type="protein sequence ID" value="Pp3c18_10070V3.8"/>
    <property type="gene ID" value="Pp3c18_10070"/>
</dbReference>
<protein>
    <submittedName>
        <fullName evidence="2">Uncharacterized protein</fullName>
    </submittedName>
</protein>
<dbReference type="Gramene" id="Pp3c18_10070V3.8">
    <property type="protein sequence ID" value="Pp3c18_10070V3.8"/>
    <property type="gene ID" value="Pp3c18_10070"/>
</dbReference>
<feature type="coiled-coil region" evidence="1">
    <location>
        <begin position="303"/>
        <end position="330"/>
    </location>
</feature>
<keyword evidence="3" id="KW-1185">Reference proteome</keyword>
<dbReference type="InParanoid" id="A0A7I4BI42"/>
<reference evidence="2" key="3">
    <citation type="submission" date="2020-12" db="UniProtKB">
        <authorList>
            <consortium name="EnsemblPlants"/>
        </authorList>
    </citation>
    <scope>IDENTIFICATION</scope>
</reference>
<evidence type="ECO:0000256" key="1">
    <source>
        <dbReference type="SAM" id="Coils"/>
    </source>
</evidence>
<dbReference type="PANTHER" id="PTHR31071">
    <property type="entry name" value="GB|AAF24581.1"/>
    <property type="match status" value="1"/>
</dbReference>
<feature type="coiled-coil region" evidence="1">
    <location>
        <begin position="229"/>
        <end position="277"/>
    </location>
</feature>
<evidence type="ECO:0000313" key="3">
    <source>
        <dbReference type="Proteomes" id="UP000006727"/>
    </source>
</evidence>
<proteinExistence type="predicted"/>
<sequence>MAHRRALETTVPPTHGVRVTRRTFISRRAAPTTPGPGGRTATTSARKLAASLWELQDLPLLVSFLACMYIPNWIPHSQRSIRVDSGVLHSQADPVRSPPGYRQQVETGANGSLQTHLQKLLVRGGNMETASMVDRRRHVPYVLFSGTRKGDVDSTTMSQELLKVFNQIRLLEEQHSAGLNLTTALHGELVQAQSRVRELEQPKRSARREEEGLTKKFAEEKLAWKVKEKERIKAAVQPLKKELEEEQAARQKLENVNRKLTKELAEAQTATAKVLQELANERKARQLIEGVCHKLAQETGENKSEVDEMKTHLQKVREELEEERRMLQHAEVWREERVQMKMSEARLVLEEKSAALDVMRGELESFLRSKHDNPNGMTSDDVTFREAQILHNVLDAVQESVVTSVSSSDFILDTESSSQAMQSPNSGHAETEARALFYAEGIPDAD</sequence>
<accession>A0A7I4BI42</accession>
<evidence type="ECO:0000313" key="2">
    <source>
        <dbReference type="EnsemblPlants" id="Pp3c18_10070V3.8"/>
    </source>
</evidence>
<name>A0A7I4BI42_PHYPA</name>
<gene>
    <name evidence="2" type="primary">LOC112294994</name>
</gene>
<keyword evidence="1" id="KW-0175">Coiled coil</keyword>
<dbReference type="AlphaFoldDB" id="A0A7I4BI42"/>
<dbReference type="PANTHER" id="PTHR31071:SF2">
    <property type="entry name" value="ACTIN CYTOSKELETON-REGULATORY COMPLEX PAN-LIKE PROTEIN"/>
    <property type="match status" value="1"/>
</dbReference>
<organism evidence="2 3">
    <name type="scientific">Physcomitrium patens</name>
    <name type="common">Spreading-leaved earth moss</name>
    <name type="synonym">Physcomitrella patens</name>
    <dbReference type="NCBI Taxonomy" id="3218"/>
    <lineage>
        <taxon>Eukaryota</taxon>
        <taxon>Viridiplantae</taxon>
        <taxon>Streptophyta</taxon>
        <taxon>Embryophyta</taxon>
        <taxon>Bryophyta</taxon>
        <taxon>Bryophytina</taxon>
        <taxon>Bryopsida</taxon>
        <taxon>Funariidae</taxon>
        <taxon>Funariales</taxon>
        <taxon>Funariaceae</taxon>
        <taxon>Physcomitrium</taxon>
    </lineage>
</organism>
<dbReference type="EMBL" id="ABEU02000018">
    <property type="status" value="NOT_ANNOTATED_CDS"/>
    <property type="molecule type" value="Genomic_DNA"/>
</dbReference>
<dbReference type="Proteomes" id="UP000006727">
    <property type="component" value="Chromosome 18"/>
</dbReference>
<reference evidence="2 3" key="1">
    <citation type="journal article" date="2008" name="Science">
        <title>The Physcomitrella genome reveals evolutionary insights into the conquest of land by plants.</title>
        <authorList>
            <person name="Rensing S."/>
            <person name="Lang D."/>
            <person name="Zimmer A."/>
            <person name="Terry A."/>
            <person name="Salamov A."/>
            <person name="Shapiro H."/>
            <person name="Nishiyama T."/>
            <person name="Perroud P.-F."/>
            <person name="Lindquist E."/>
            <person name="Kamisugi Y."/>
            <person name="Tanahashi T."/>
            <person name="Sakakibara K."/>
            <person name="Fujita T."/>
            <person name="Oishi K."/>
            <person name="Shin-I T."/>
            <person name="Kuroki Y."/>
            <person name="Toyoda A."/>
            <person name="Suzuki Y."/>
            <person name="Hashimoto A."/>
            <person name="Yamaguchi K."/>
            <person name="Sugano A."/>
            <person name="Kohara Y."/>
            <person name="Fujiyama A."/>
            <person name="Anterola A."/>
            <person name="Aoki S."/>
            <person name="Ashton N."/>
            <person name="Barbazuk W.B."/>
            <person name="Barker E."/>
            <person name="Bennetzen J."/>
            <person name="Bezanilla M."/>
            <person name="Blankenship R."/>
            <person name="Cho S.H."/>
            <person name="Dutcher S."/>
            <person name="Estelle M."/>
            <person name="Fawcett J.A."/>
            <person name="Gundlach H."/>
            <person name="Hanada K."/>
            <person name="Heyl A."/>
            <person name="Hicks K.A."/>
            <person name="Hugh J."/>
            <person name="Lohr M."/>
            <person name="Mayer K."/>
            <person name="Melkozernov A."/>
            <person name="Murata T."/>
            <person name="Nelson D."/>
            <person name="Pils B."/>
            <person name="Prigge M."/>
            <person name="Reiss B."/>
            <person name="Renner T."/>
            <person name="Rombauts S."/>
            <person name="Rushton P."/>
            <person name="Sanderfoot A."/>
            <person name="Schween G."/>
            <person name="Shiu S.-H."/>
            <person name="Stueber K."/>
            <person name="Theodoulou F.L."/>
            <person name="Tu H."/>
            <person name="Van de Peer Y."/>
            <person name="Verrier P.J."/>
            <person name="Waters E."/>
            <person name="Wood A."/>
            <person name="Yang L."/>
            <person name="Cove D."/>
            <person name="Cuming A."/>
            <person name="Hasebe M."/>
            <person name="Lucas S."/>
            <person name="Mishler D.B."/>
            <person name="Reski R."/>
            <person name="Grigoriev I."/>
            <person name="Quatrano R.S."/>
            <person name="Boore J.L."/>
        </authorList>
    </citation>
    <scope>NUCLEOTIDE SEQUENCE [LARGE SCALE GENOMIC DNA]</scope>
    <source>
        <strain evidence="2 3">cv. Gransden 2004</strain>
    </source>
</reference>
<reference evidence="2 3" key="2">
    <citation type="journal article" date="2018" name="Plant J.">
        <title>The Physcomitrella patens chromosome-scale assembly reveals moss genome structure and evolution.</title>
        <authorList>
            <person name="Lang D."/>
            <person name="Ullrich K.K."/>
            <person name="Murat F."/>
            <person name="Fuchs J."/>
            <person name="Jenkins J."/>
            <person name="Haas F.B."/>
            <person name="Piednoel M."/>
            <person name="Gundlach H."/>
            <person name="Van Bel M."/>
            <person name="Meyberg R."/>
            <person name="Vives C."/>
            <person name="Morata J."/>
            <person name="Symeonidi A."/>
            <person name="Hiss M."/>
            <person name="Muchero W."/>
            <person name="Kamisugi Y."/>
            <person name="Saleh O."/>
            <person name="Blanc G."/>
            <person name="Decker E.L."/>
            <person name="van Gessel N."/>
            <person name="Grimwood J."/>
            <person name="Hayes R.D."/>
            <person name="Graham S.W."/>
            <person name="Gunter L.E."/>
            <person name="McDaniel S.F."/>
            <person name="Hoernstein S.N.W."/>
            <person name="Larsson A."/>
            <person name="Li F.W."/>
            <person name="Perroud P.F."/>
            <person name="Phillips J."/>
            <person name="Ranjan P."/>
            <person name="Rokshar D.S."/>
            <person name="Rothfels C.J."/>
            <person name="Schneider L."/>
            <person name="Shu S."/>
            <person name="Stevenson D.W."/>
            <person name="Thummler F."/>
            <person name="Tillich M."/>
            <person name="Villarreal Aguilar J.C."/>
            <person name="Widiez T."/>
            <person name="Wong G.K."/>
            <person name="Wymore A."/>
            <person name="Zhang Y."/>
            <person name="Zimmer A.D."/>
            <person name="Quatrano R.S."/>
            <person name="Mayer K.F.X."/>
            <person name="Goodstein D."/>
            <person name="Casacuberta J.M."/>
            <person name="Vandepoele K."/>
            <person name="Reski R."/>
            <person name="Cuming A.C."/>
            <person name="Tuskan G.A."/>
            <person name="Maumus F."/>
            <person name="Salse J."/>
            <person name="Schmutz J."/>
            <person name="Rensing S.A."/>
        </authorList>
    </citation>
    <scope>NUCLEOTIDE SEQUENCE [LARGE SCALE GENOMIC DNA]</scope>
    <source>
        <strain evidence="2 3">cv. Gransden 2004</strain>
    </source>
</reference>
<dbReference type="InterPro" id="IPR043424">
    <property type="entry name" value="BLT-like"/>
</dbReference>